<comment type="caution">
    <text evidence="1">The sequence shown here is derived from an EMBL/GenBank/DDBJ whole genome shotgun (WGS) entry which is preliminary data.</text>
</comment>
<accession>A0A0Q1CFX3</accession>
<reference evidence="1 2" key="1">
    <citation type="submission" date="2015-04" db="EMBL/GenBank/DDBJ databases">
        <title>Complete genome of flavobacterium.</title>
        <authorList>
            <person name="Kwon Y.M."/>
            <person name="Kim S.-J."/>
        </authorList>
    </citation>
    <scope>NUCLEOTIDE SEQUENCE [LARGE SCALE GENOMIC DNA]</scope>
    <source>
        <strain evidence="1 2">DK169</strain>
    </source>
</reference>
<protein>
    <recommendedName>
        <fullName evidence="3">Outer membrane protein beta-barrel domain-containing protein</fullName>
    </recommendedName>
</protein>
<dbReference type="EMBL" id="LCTZ01000002">
    <property type="protein sequence ID" value="KQC29679.1"/>
    <property type="molecule type" value="Genomic_DNA"/>
</dbReference>
<keyword evidence="2" id="KW-1185">Reference proteome</keyword>
<evidence type="ECO:0000313" key="2">
    <source>
        <dbReference type="Proteomes" id="UP000050827"/>
    </source>
</evidence>
<dbReference type="STRING" id="346185.AAY42_07105"/>
<name>A0A0Q1CFX3_9FLAO</name>
<dbReference type="InterPro" id="IPR011250">
    <property type="entry name" value="OMP/PagP_B-barrel"/>
</dbReference>
<organism evidence="1 2">
    <name type="scientific">Flagellimonas eckloniae</name>
    <dbReference type="NCBI Taxonomy" id="346185"/>
    <lineage>
        <taxon>Bacteria</taxon>
        <taxon>Pseudomonadati</taxon>
        <taxon>Bacteroidota</taxon>
        <taxon>Flavobacteriia</taxon>
        <taxon>Flavobacteriales</taxon>
        <taxon>Flavobacteriaceae</taxon>
        <taxon>Flagellimonas</taxon>
    </lineage>
</organism>
<proteinExistence type="predicted"/>
<gene>
    <name evidence="1" type="ORF">AAY42_07105</name>
</gene>
<dbReference type="AlphaFoldDB" id="A0A0Q1CFX3"/>
<dbReference type="SUPFAM" id="SSF56925">
    <property type="entry name" value="OMPA-like"/>
    <property type="match status" value="1"/>
</dbReference>
<evidence type="ECO:0008006" key="3">
    <source>
        <dbReference type="Google" id="ProtNLM"/>
    </source>
</evidence>
<evidence type="ECO:0000313" key="1">
    <source>
        <dbReference type="EMBL" id="KQC29679.1"/>
    </source>
</evidence>
<dbReference type="Proteomes" id="UP000050827">
    <property type="component" value="Unassembled WGS sequence"/>
</dbReference>
<sequence>MRSQDLIISKSNDSIQCKITKLKKNNIYFVFKNNQQYQSTLIPLTEIVSYEYNFDEENRIPKEKIPGYIEYSKVRISLQGGYSYQIGKINDEGSQELREYLEKLRPGYHFGGDFTYYFAESFGVGVKYQQFRTSTDFTNVVFFEAINNGPVNRLLKDDISISFIGALLSARLYNKAKLNAFFFNTSIGYMTYSNNAIYEDAIKLKGNTLGFASDIGYDIGIADNLSLGFQLSTFFGQLSKLETDNGTSQRSIDIARNEGGGLGRFDLSIGLRFNL</sequence>